<organism evidence="2 3">
    <name type="scientific">Salinihabitans flavidus</name>
    <dbReference type="NCBI Taxonomy" id="569882"/>
    <lineage>
        <taxon>Bacteria</taxon>
        <taxon>Pseudomonadati</taxon>
        <taxon>Pseudomonadota</taxon>
        <taxon>Alphaproteobacteria</taxon>
        <taxon>Rhodobacterales</taxon>
        <taxon>Roseobacteraceae</taxon>
        <taxon>Salinihabitans</taxon>
    </lineage>
</organism>
<dbReference type="Gene3D" id="3.20.170.20">
    <property type="entry name" value="Protein of unknown function DUF952"/>
    <property type="match status" value="1"/>
</dbReference>
<dbReference type="PANTHER" id="PTHR40257:SF1">
    <property type="entry name" value="DUF1330 DOMAIN-CONTAINING PROTEIN"/>
    <property type="match status" value="1"/>
</dbReference>
<protein>
    <submittedName>
        <fullName evidence="2">Uncharacterized conserved protein, DUF952 family</fullName>
    </submittedName>
</protein>
<dbReference type="PANTHER" id="PTHR40257">
    <property type="match status" value="1"/>
</dbReference>
<name>A0A1H8MLS4_9RHOB</name>
<dbReference type="InterPro" id="IPR011008">
    <property type="entry name" value="Dimeric_a/b-barrel"/>
</dbReference>
<dbReference type="SUPFAM" id="SSF54909">
    <property type="entry name" value="Dimeric alpha+beta barrel"/>
    <property type="match status" value="1"/>
</dbReference>
<dbReference type="Gene3D" id="3.30.70.100">
    <property type="match status" value="1"/>
</dbReference>
<dbReference type="Proteomes" id="UP000198893">
    <property type="component" value="Unassembled WGS sequence"/>
</dbReference>
<proteinExistence type="predicted"/>
<gene>
    <name evidence="2" type="ORF">SAMN04490248_102153</name>
</gene>
<dbReference type="Pfam" id="PF06108">
    <property type="entry name" value="DUF952"/>
    <property type="match status" value="1"/>
</dbReference>
<feature type="domain" description="DUF1330" evidence="1">
    <location>
        <begin position="162"/>
        <end position="238"/>
    </location>
</feature>
<dbReference type="SUPFAM" id="SSF56399">
    <property type="entry name" value="ADP-ribosylation"/>
    <property type="match status" value="1"/>
</dbReference>
<evidence type="ECO:0000259" key="1">
    <source>
        <dbReference type="Pfam" id="PF07045"/>
    </source>
</evidence>
<dbReference type="Pfam" id="PF07045">
    <property type="entry name" value="DUF1330"/>
    <property type="match status" value="1"/>
</dbReference>
<dbReference type="InterPro" id="IPR009297">
    <property type="entry name" value="DUF952"/>
</dbReference>
<evidence type="ECO:0000313" key="3">
    <source>
        <dbReference type="Proteomes" id="UP000198893"/>
    </source>
</evidence>
<accession>A0A1H8MLS4</accession>
<evidence type="ECO:0000313" key="2">
    <source>
        <dbReference type="EMBL" id="SEO18362.1"/>
    </source>
</evidence>
<dbReference type="STRING" id="569882.SAMN04490248_102153"/>
<keyword evidence="3" id="KW-1185">Reference proteome</keyword>
<dbReference type="EMBL" id="FODS01000002">
    <property type="protein sequence ID" value="SEO18362.1"/>
    <property type="molecule type" value="Genomic_DNA"/>
</dbReference>
<dbReference type="InterPro" id="IPR010753">
    <property type="entry name" value="DUF1330"/>
</dbReference>
<reference evidence="2 3" key="1">
    <citation type="submission" date="2016-10" db="EMBL/GenBank/DDBJ databases">
        <authorList>
            <person name="de Groot N.N."/>
        </authorList>
    </citation>
    <scope>NUCLEOTIDE SEQUENCE [LARGE SCALE GENOMIC DNA]</scope>
    <source>
        <strain evidence="2 3">DSM 27842</strain>
    </source>
</reference>
<sequence length="253" mass="27439">MLIYKIFRAGEWAELLANGATPGAPVDLADGYVHFSTAEQALGTAAKHFAGEDGLMLLAAESDALGDALKWEPSRRGALFPHLYRDLRMSDLLWARPLPLIGNAHDFPEEVAGHVDPTRAQFDAFKALGRDHPIDMLNLVRFRTAAAYPADHPLHGKSLSGSEAYANYGQDTAPVLSRVGGSIIWRGAFESTLIGPASERWDAAFVARYPSAHAFLEMVTDPAYRQAVIHRQAAIETSRLIRCAALETGGGFA</sequence>
<dbReference type="OrthoDB" id="9799937at2"/>
<dbReference type="AlphaFoldDB" id="A0A1H8MLS4"/>